<dbReference type="SUPFAM" id="SSF81415">
    <property type="entry name" value="Mitochondrial cytochrome c oxidase subunit VIc"/>
    <property type="match status" value="1"/>
</dbReference>
<evidence type="ECO:0000256" key="8">
    <source>
        <dbReference type="ARBA" id="ARBA00023136"/>
    </source>
</evidence>
<dbReference type="RefSeq" id="XP_008479708.1">
    <property type="nucleotide sequence ID" value="XM_008481486.3"/>
</dbReference>
<dbReference type="Proteomes" id="UP000079169">
    <property type="component" value="Unplaced"/>
</dbReference>
<comment type="pathway">
    <text evidence="2">Energy metabolism; oxidative phosphorylation.</text>
</comment>
<evidence type="ECO:0000313" key="11">
    <source>
        <dbReference type="RefSeq" id="XP_008479708.1"/>
    </source>
</evidence>
<keyword evidence="8 9" id="KW-0472">Membrane</keyword>
<keyword evidence="5" id="KW-0999">Mitochondrion inner membrane</keyword>
<comment type="similarity">
    <text evidence="3">Belongs to the cytochrome c oxidase subunit 6c family.</text>
</comment>
<dbReference type="AlphaFoldDB" id="A0A1S3DDI9"/>
<name>A0A1S3DDI9_DIACI</name>
<reference evidence="11" key="1">
    <citation type="submission" date="2025-08" db="UniProtKB">
        <authorList>
            <consortium name="RefSeq"/>
        </authorList>
    </citation>
    <scope>IDENTIFICATION</scope>
</reference>
<dbReference type="OMA" id="FIQGRQN"/>
<dbReference type="InterPro" id="IPR051389">
    <property type="entry name" value="Cytochrome_c_oxidase_VIc"/>
</dbReference>
<dbReference type="Pfam" id="PF02937">
    <property type="entry name" value="COX6C"/>
    <property type="match status" value="1"/>
</dbReference>
<dbReference type="GeneID" id="103516517"/>
<evidence type="ECO:0000256" key="3">
    <source>
        <dbReference type="ARBA" id="ARBA00007204"/>
    </source>
</evidence>
<protein>
    <submittedName>
        <fullName evidence="11">Cytochrome c oxidase subunit 6C</fullName>
    </submittedName>
</protein>
<dbReference type="InterPro" id="IPR034884">
    <property type="entry name" value="Cytochrome_c_oxidase_VIc/VIIs"/>
</dbReference>
<dbReference type="InterPro" id="IPR037169">
    <property type="entry name" value="Cytochrome_c_oxidase_VIc_sf"/>
</dbReference>
<proteinExistence type="inferred from homology"/>
<gene>
    <name evidence="11" type="primary">LOC103516517</name>
</gene>
<comment type="subcellular location">
    <subcellularLocation>
        <location evidence="1">Mitochondrion inner membrane</location>
        <topology evidence="1">Single-pass membrane protein</topology>
    </subcellularLocation>
</comment>
<evidence type="ECO:0000256" key="9">
    <source>
        <dbReference type="SAM" id="Phobius"/>
    </source>
</evidence>
<dbReference type="PaxDb" id="121845-A0A1S3DDI9"/>
<keyword evidence="4 9" id="KW-0812">Transmembrane</keyword>
<feature type="transmembrane region" description="Helical" evidence="9">
    <location>
        <begin position="25"/>
        <end position="45"/>
    </location>
</feature>
<evidence type="ECO:0000256" key="2">
    <source>
        <dbReference type="ARBA" id="ARBA00004673"/>
    </source>
</evidence>
<dbReference type="KEGG" id="dci:103516517"/>
<evidence type="ECO:0000256" key="6">
    <source>
        <dbReference type="ARBA" id="ARBA00022989"/>
    </source>
</evidence>
<dbReference type="PANTHER" id="PTHR48416">
    <property type="entry name" value="CYTOCHROME C OXIDASE SUBUNIT 6C"/>
    <property type="match status" value="1"/>
</dbReference>
<dbReference type="PANTHER" id="PTHR48416:SF1">
    <property type="entry name" value="CYTOCHROME C OXIDASE SUBUNIT 6C"/>
    <property type="match status" value="1"/>
</dbReference>
<dbReference type="GO" id="GO:0005743">
    <property type="term" value="C:mitochondrial inner membrane"/>
    <property type="evidence" value="ECO:0007669"/>
    <property type="project" value="UniProtKB-SubCell"/>
</dbReference>
<dbReference type="STRING" id="121845.A0A1S3DDI9"/>
<keyword evidence="10" id="KW-1185">Reference proteome</keyword>
<organism evidence="10 11">
    <name type="scientific">Diaphorina citri</name>
    <name type="common">Asian citrus psyllid</name>
    <dbReference type="NCBI Taxonomy" id="121845"/>
    <lineage>
        <taxon>Eukaryota</taxon>
        <taxon>Metazoa</taxon>
        <taxon>Ecdysozoa</taxon>
        <taxon>Arthropoda</taxon>
        <taxon>Hexapoda</taxon>
        <taxon>Insecta</taxon>
        <taxon>Pterygota</taxon>
        <taxon>Neoptera</taxon>
        <taxon>Paraneoptera</taxon>
        <taxon>Hemiptera</taxon>
        <taxon>Sternorrhyncha</taxon>
        <taxon>Psylloidea</taxon>
        <taxon>Psyllidae</taxon>
        <taxon>Diaphorininae</taxon>
        <taxon>Diaphorina</taxon>
    </lineage>
</organism>
<sequence length="80" mass="8929">MPAEAATGKLPKPQLRNLLQSSIKVALVQGAVIAFGTAVAWKVLIMDPHKKAISEFYKTYDGEKDFERMKKAGLFEEYTL</sequence>
<keyword evidence="6 9" id="KW-1133">Transmembrane helix</keyword>
<dbReference type="Gene3D" id="4.10.93.10">
    <property type="entry name" value="Mitochondrial cytochrome c oxidase subunit VIc/VIIs"/>
    <property type="match status" value="1"/>
</dbReference>
<evidence type="ECO:0000256" key="7">
    <source>
        <dbReference type="ARBA" id="ARBA00023128"/>
    </source>
</evidence>
<accession>A0A1S3DDI9</accession>
<evidence type="ECO:0000313" key="10">
    <source>
        <dbReference type="Proteomes" id="UP000079169"/>
    </source>
</evidence>
<evidence type="ECO:0000256" key="5">
    <source>
        <dbReference type="ARBA" id="ARBA00022792"/>
    </source>
</evidence>
<evidence type="ECO:0000256" key="4">
    <source>
        <dbReference type="ARBA" id="ARBA00022692"/>
    </source>
</evidence>
<keyword evidence="7" id="KW-0496">Mitochondrion</keyword>
<evidence type="ECO:0000256" key="1">
    <source>
        <dbReference type="ARBA" id="ARBA00004434"/>
    </source>
</evidence>
<dbReference type="CTD" id="46040"/>